<evidence type="ECO:0000256" key="1">
    <source>
        <dbReference type="PROSITE-ProRule" id="PRU00473"/>
    </source>
</evidence>
<dbReference type="PROSITE" id="PS51123">
    <property type="entry name" value="OMPA_2"/>
    <property type="match status" value="1"/>
</dbReference>
<evidence type="ECO:0000259" key="2">
    <source>
        <dbReference type="PROSITE" id="PS51123"/>
    </source>
</evidence>
<dbReference type="PANTHER" id="PTHR30329">
    <property type="entry name" value="STATOR ELEMENT OF FLAGELLAR MOTOR COMPLEX"/>
    <property type="match status" value="1"/>
</dbReference>
<dbReference type="InterPro" id="IPR050330">
    <property type="entry name" value="Bact_OuterMem_StrucFunc"/>
</dbReference>
<keyword evidence="1" id="KW-0472">Membrane</keyword>
<dbReference type="CDD" id="cd07185">
    <property type="entry name" value="OmpA_C-like"/>
    <property type="match status" value="1"/>
</dbReference>
<accession>A0A6M1TTV2</accession>
<evidence type="ECO:0000313" key="4">
    <source>
        <dbReference type="Proteomes" id="UP000474758"/>
    </source>
</evidence>
<dbReference type="Pfam" id="PF00691">
    <property type="entry name" value="OmpA"/>
    <property type="match status" value="1"/>
</dbReference>
<proteinExistence type="predicted"/>
<dbReference type="AlphaFoldDB" id="A0A6M1TTV2"/>
<dbReference type="Proteomes" id="UP000474758">
    <property type="component" value="Unassembled WGS sequence"/>
</dbReference>
<gene>
    <name evidence="3" type="ORF">G5V65_11640</name>
</gene>
<feature type="domain" description="OmpA-like" evidence="2">
    <location>
        <begin position="25"/>
        <end position="145"/>
    </location>
</feature>
<sequence length="152" mass="16744">MAALDAEELGRTFSLRQIRDIPQVRRLAATVDVNNITFDTGSAAIKAEQAESLASLGRFMRSMIAENPGEIFLIEGHTDAVGAASLNLTLSDRRAESVALALTEYFDVPPENMVVQGYGESDLRIETQEAERQNRRVAVRVITPLLRSAELR</sequence>
<dbReference type="EMBL" id="JAALFE010000010">
    <property type="protein sequence ID" value="NGQ91550.1"/>
    <property type="molecule type" value="Genomic_DNA"/>
</dbReference>
<dbReference type="InterPro" id="IPR036737">
    <property type="entry name" value="OmpA-like_sf"/>
</dbReference>
<dbReference type="InterPro" id="IPR006665">
    <property type="entry name" value="OmpA-like"/>
</dbReference>
<dbReference type="PANTHER" id="PTHR30329:SF21">
    <property type="entry name" value="LIPOPROTEIN YIAD-RELATED"/>
    <property type="match status" value="1"/>
</dbReference>
<dbReference type="SUPFAM" id="SSF103088">
    <property type="entry name" value="OmpA-like"/>
    <property type="match status" value="1"/>
</dbReference>
<organism evidence="3 4">
    <name type="scientific">Paragemmobacter kunshanensis</name>
    <dbReference type="NCBI Taxonomy" id="2583234"/>
    <lineage>
        <taxon>Bacteria</taxon>
        <taxon>Pseudomonadati</taxon>
        <taxon>Pseudomonadota</taxon>
        <taxon>Alphaproteobacteria</taxon>
        <taxon>Rhodobacterales</taxon>
        <taxon>Paracoccaceae</taxon>
        <taxon>Paragemmobacter</taxon>
    </lineage>
</organism>
<keyword evidence="4" id="KW-1185">Reference proteome</keyword>
<name>A0A6M1TTV2_9RHOB</name>
<dbReference type="Gene3D" id="3.30.1330.60">
    <property type="entry name" value="OmpA-like domain"/>
    <property type="match status" value="1"/>
</dbReference>
<evidence type="ECO:0000313" key="3">
    <source>
        <dbReference type="EMBL" id="NGQ91550.1"/>
    </source>
</evidence>
<dbReference type="GO" id="GO:0016020">
    <property type="term" value="C:membrane"/>
    <property type="evidence" value="ECO:0007669"/>
    <property type="project" value="UniProtKB-UniRule"/>
</dbReference>
<reference evidence="3 4" key="1">
    <citation type="submission" date="2020-02" db="EMBL/GenBank/DDBJ databases">
        <title>Rhodobacter translucens sp. nov., a novel bacterium isolated from activated sludge.</title>
        <authorList>
            <person name="Liu J."/>
        </authorList>
    </citation>
    <scope>NUCLEOTIDE SEQUENCE [LARGE SCALE GENOMIC DNA]</scope>
    <source>
        <strain evidence="3 4">HX-7-19</strain>
    </source>
</reference>
<comment type="caution">
    <text evidence="3">The sequence shown here is derived from an EMBL/GenBank/DDBJ whole genome shotgun (WGS) entry which is preliminary data.</text>
</comment>
<protein>
    <submittedName>
        <fullName evidence="3">OmpA family protein</fullName>
    </submittedName>
</protein>